<dbReference type="PANTHER" id="PTHR10954">
    <property type="entry name" value="RIBONUCLEASE H2 SUBUNIT A"/>
    <property type="match status" value="1"/>
</dbReference>
<protein>
    <recommendedName>
        <fullName evidence="10">Ribonuclease</fullName>
        <ecNumber evidence="10">3.1.26.4</ecNumber>
    </recommendedName>
</protein>
<comment type="subcellular location">
    <subcellularLocation>
        <location evidence="3">Cytoplasm</location>
    </subcellularLocation>
</comment>
<feature type="binding site" evidence="9">
    <location>
        <position position="51"/>
    </location>
    <ligand>
        <name>a divalent metal cation</name>
        <dbReference type="ChEBI" id="CHEBI:60240"/>
    </ligand>
</feature>
<feature type="binding site" evidence="9">
    <location>
        <position position="217"/>
    </location>
    <ligand>
        <name>a divalent metal cation</name>
        <dbReference type="ChEBI" id="CHEBI:60240"/>
    </ligand>
</feature>
<keyword evidence="8 9" id="KW-0378">Hydrolase</keyword>
<dbReference type="HOGENOM" id="CLU_783238_0_0_1"/>
<evidence type="ECO:0000256" key="7">
    <source>
        <dbReference type="ARBA" id="ARBA00022759"/>
    </source>
</evidence>
<evidence type="ECO:0000256" key="6">
    <source>
        <dbReference type="ARBA" id="ARBA00022723"/>
    </source>
</evidence>
<dbReference type="FunCoup" id="I3EG78">
    <property type="interactions" value="60"/>
</dbReference>
<evidence type="ECO:0000256" key="3">
    <source>
        <dbReference type="ARBA" id="ARBA00004496"/>
    </source>
</evidence>
<gene>
    <name evidence="12" type="ORF">NEQG_01669</name>
</gene>
<dbReference type="PANTHER" id="PTHR10954:SF23">
    <property type="entry name" value="RIBONUCLEASE"/>
    <property type="match status" value="1"/>
</dbReference>
<dbReference type="InterPro" id="IPR001352">
    <property type="entry name" value="RNase_HII/HIII"/>
</dbReference>
<dbReference type="PROSITE" id="PS51975">
    <property type="entry name" value="RNASE_H_2"/>
    <property type="match status" value="1"/>
</dbReference>
<dbReference type="Gene3D" id="1.10.10.460">
    <property type="entry name" value="Ribonuclease hii. Domain 2"/>
    <property type="match status" value="1"/>
</dbReference>
<accession>I3EG78</accession>
<dbReference type="Gene3D" id="3.30.420.10">
    <property type="entry name" value="Ribonuclease H-like superfamily/Ribonuclease H"/>
    <property type="match status" value="2"/>
</dbReference>
<dbReference type="Pfam" id="PF01351">
    <property type="entry name" value="RNase_HII"/>
    <property type="match status" value="2"/>
</dbReference>
<comment type="similarity">
    <text evidence="10">Belongs to the RNase HII family.</text>
</comment>
<keyword evidence="7 9" id="KW-0255">Endonuclease</keyword>
<sequence>MYTEQQKTEELKRILTQGNIHGIKIHRDKYNNVTLIKTPKNLGNSYKVGIDEAGRGPLAGPLVYGLVYWAKDPKTVIYNDSKKVKKQKRGLQHIDLYRDENVGFIIRCISPLFISINMLGVKNNKLRKAKESVSKMPKKKQKIQESPSQVKATKVVNESGLIKFIMPGKNKDVIALSPPIFVNKQCQNLNDLSIDCILNMLSMCAGFNVPISEIFIDTVGNKKTLHEKVKNRMKEYKTIKKITVEEKADSKYQTVGAASILAKVTRDMFLEMPEVVNIMYSEAKLPSMPISGYPSDAATKNWMEHSFISGIGFPSIFRITWKPIMDILERNKPKLNLDRVSQIGNMRCLLKKAK</sequence>
<evidence type="ECO:0000256" key="1">
    <source>
        <dbReference type="ARBA" id="ARBA00000077"/>
    </source>
</evidence>
<dbReference type="InterPro" id="IPR024567">
    <property type="entry name" value="RNase_HII/HIII_dom"/>
</dbReference>
<dbReference type="EC" id="3.1.26.4" evidence="10"/>
<dbReference type="InterPro" id="IPR023160">
    <property type="entry name" value="RNase_HII_hlx-loop-hlx_cap_dom"/>
</dbReference>
<keyword evidence="5 9" id="KW-0540">Nuclease</keyword>
<feature type="domain" description="RNase H type-2" evidence="11">
    <location>
        <begin position="45"/>
        <end position="333"/>
    </location>
</feature>
<evidence type="ECO:0000313" key="13">
    <source>
        <dbReference type="Proteomes" id="UP000002872"/>
    </source>
</evidence>
<dbReference type="OMA" id="RYSWQTA"/>
<dbReference type="VEuPathDB" id="MicrosporidiaDB:NEQG_01669"/>
<dbReference type="OrthoDB" id="7462577at2759"/>
<organism evidence="12 13">
    <name type="scientific">Nematocida parisii (strain ERTm3)</name>
    <name type="common">Nematode killer fungus</name>
    <dbReference type="NCBI Taxonomy" id="935791"/>
    <lineage>
        <taxon>Eukaryota</taxon>
        <taxon>Fungi</taxon>
        <taxon>Fungi incertae sedis</taxon>
        <taxon>Microsporidia</taxon>
        <taxon>Nematocida</taxon>
    </lineage>
</organism>
<dbReference type="Proteomes" id="UP000002872">
    <property type="component" value="Unassembled WGS sequence"/>
</dbReference>
<dbReference type="InterPro" id="IPR012337">
    <property type="entry name" value="RNaseH-like_sf"/>
</dbReference>
<comment type="catalytic activity">
    <reaction evidence="1 9 10">
        <text>Endonucleolytic cleavage to 5'-phosphomonoester.</text>
        <dbReference type="EC" id="3.1.26.4"/>
    </reaction>
</comment>
<evidence type="ECO:0000259" key="11">
    <source>
        <dbReference type="PROSITE" id="PS51975"/>
    </source>
</evidence>
<comment type="cofactor">
    <cofactor evidence="9">
        <name>Mn(2+)</name>
        <dbReference type="ChEBI" id="CHEBI:29035"/>
    </cofactor>
    <cofactor evidence="9">
        <name>Mg(2+)</name>
        <dbReference type="ChEBI" id="CHEBI:18420"/>
    </cofactor>
    <text evidence="9">Manganese or magnesium. Binds 1 divalent metal ion per monomer in the absence of substrate. May bind a second metal ion after substrate binding.</text>
</comment>
<dbReference type="AlphaFoldDB" id="I3EG78"/>
<evidence type="ECO:0000256" key="10">
    <source>
        <dbReference type="RuleBase" id="RU003515"/>
    </source>
</evidence>
<comment type="function">
    <text evidence="2 10">Endonuclease that specifically degrades the RNA of RNA-DNA hybrids.</text>
</comment>
<evidence type="ECO:0000256" key="5">
    <source>
        <dbReference type="ARBA" id="ARBA00022722"/>
    </source>
</evidence>
<dbReference type="GO" id="GO:0004523">
    <property type="term" value="F:RNA-DNA hybrid ribonuclease activity"/>
    <property type="evidence" value="ECO:0007669"/>
    <property type="project" value="UniProtKB-UniRule"/>
</dbReference>
<evidence type="ECO:0000256" key="9">
    <source>
        <dbReference type="PROSITE-ProRule" id="PRU01319"/>
    </source>
</evidence>
<dbReference type="GO" id="GO:0043137">
    <property type="term" value="P:DNA replication, removal of RNA primer"/>
    <property type="evidence" value="ECO:0007669"/>
    <property type="project" value="TreeGrafter"/>
</dbReference>
<evidence type="ECO:0000313" key="12">
    <source>
        <dbReference type="EMBL" id="EIJ88225.1"/>
    </source>
</evidence>
<keyword evidence="6 9" id="KW-0479">Metal-binding</keyword>
<evidence type="ECO:0000256" key="8">
    <source>
        <dbReference type="ARBA" id="ARBA00022801"/>
    </source>
</evidence>
<dbReference type="GO" id="GO:0005737">
    <property type="term" value="C:cytoplasm"/>
    <property type="evidence" value="ECO:0007669"/>
    <property type="project" value="UniProtKB-SubCell"/>
</dbReference>
<evidence type="ECO:0000256" key="4">
    <source>
        <dbReference type="ARBA" id="ARBA00022490"/>
    </source>
</evidence>
<keyword evidence="4" id="KW-0963">Cytoplasm</keyword>
<dbReference type="GO" id="GO:0032299">
    <property type="term" value="C:ribonuclease H2 complex"/>
    <property type="evidence" value="ECO:0007669"/>
    <property type="project" value="TreeGrafter"/>
</dbReference>
<dbReference type="GO" id="GO:0003723">
    <property type="term" value="F:RNA binding"/>
    <property type="evidence" value="ECO:0007669"/>
    <property type="project" value="UniProtKB-UniRule"/>
</dbReference>
<dbReference type="SUPFAM" id="SSF53098">
    <property type="entry name" value="Ribonuclease H-like"/>
    <property type="match status" value="2"/>
</dbReference>
<dbReference type="InterPro" id="IPR036397">
    <property type="entry name" value="RNaseH_sf"/>
</dbReference>
<dbReference type="GO" id="GO:0046872">
    <property type="term" value="F:metal ion binding"/>
    <property type="evidence" value="ECO:0007669"/>
    <property type="project" value="UniProtKB-KW"/>
</dbReference>
<dbReference type="GO" id="GO:0006298">
    <property type="term" value="P:mismatch repair"/>
    <property type="evidence" value="ECO:0007669"/>
    <property type="project" value="TreeGrafter"/>
</dbReference>
<keyword evidence="13" id="KW-1185">Reference proteome</keyword>
<dbReference type="InParanoid" id="I3EG78"/>
<evidence type="ECO:0000256" key="2">
    <source>
        <dbReference type="ARBA" id="ARBA00004065"/>
    </source>
</evidence>
<dbReference type="EMBL" id="GL870879">
    <property type="protein sequence ID" value="EIJ88225.1"/>
    <property type="molecule type" value="Genomic_DNA"/>
</dbReference>
<reference evidence="12" key="1">
    <citation type="submission" date="2011-01" db="EMBL/GenBank/DDBJ databases">
        <title>The Genome Sequence of Nematocida parisii strain ERTm3.</title>
        <authorList>
            <consortium name="The Broad Institute Genome Sequencing Platform"/>
            <consortium name="The Broad Institute Genome Sequencing Center for Infectious Disease"/>
            <person name="Cuomo C."/>
            <person name="Troemel E."/>
            <person name="Young S.K."/>
            <person name="Zeng Q."/>
            <person name="Gargeya S."/>
            <person name="Fitzgerald M."/>
            <person name="Haas B."/>
            <person name="Abouelleil A."/>
            <person name="Alvarado L."/>
            <person name="Arachchi H.M."/>
            <person name="Berlin A."/>
            <person name="Chapman S.B."/>
            <person name="Gearin G."/>
            <person name="Goldberg J."/>
            <person name="Griggs A."/>
            <person name="Gujja S."/>
            <person name="Hansen M."/>
            <person name="Heiman D."/>
            <person name="Howarth C."/>
            <person name="Larimer J."/>
            <person name="Lui A."/>
            <person name="MacDonald P.J.P."/>
            <person name="McCowen C."/>
            <person name="Montmayeur A."/>
            <person name="Murphy C."/>
            <person name="Neiman D."/>
            <person name="Pearson M."/>
            <person name="Priest M."/>
            <person name="Roberts A."/>
            <person name="Saif S."/>
            <person name="Shea T."/>
            <person name="Sisk P."/>
            <person name="Stolte C."/>
            <person name="Sykes S."/>
            <person name="Wortman J."/>
            <person name="Nusbaum C."/>
            <person name="Birren B."/>
        </authorList>
    </citation>
    <scope>NUCLEOTIDE SEQUENCE</scope>
    <source>
        <strain evidence="12">ERTm3</strain>
    </source>
</reference>
<proteinExistence type="inferred from homology"/>
<feature type="binding site" evidence="9">
    <location>
        <position position="52"/>
    </location>
    <ligand>
        <name>a divalent metal cation</name>
        <dbReference type="ChEBI" id="CHEBI:60240"/>
    </ligand>
</feature>
<dbReference type="STRING" id="935791.I3EG78"/>
<name>I3EG78_NEMP3</name>